<keyword evidence="9" id="KW-1185">Reference proteome</keyword>
<sequence>MAFAHGRDMFNFTEQEEAWKHAPFMLSSSSTSSPSSSSAPLRWNDGSSSSSRRGDDSFIEKEHMFDKVVTPSDVGKLNRLVIPKQHAEKYFPLDAEAHGKGLLLSFDDCNGESWRFRYSYWSSSQSYVMTKGWSRFVKEKRLVSGDTVSFGRGVGESGRDRLYIDWKRRPENHGATRASRISFHGASFAQSAGPWGGHLFMPRPFPPPPPATVYDHHRMGYGYNVVSASALGGQYLFYQSPVTGPSPVQLQPGGGGGSPMAHDPVSVVHSQATAKNVRLFGVNLVCTGSESKANGSNQGASFSWLRSQEASALPLLQFQHSSAESSLVSSTSTSKEQHSSLDLDL</sequence>
<dbReference type="Gene3D" id="2.40.330.10">
    <property type="entry name" value="DNA-binding pseudobarrel domain"/>
    <property type="match status" value="1"/>
</dbReference>
<dbReference type="GO" id="GO:0003677">
    <property type="term" value="F:DNA binding"/>
    <property type="evidence" value="ECO:0007669"/>
    <property type="project" value="UniProtKB-KW"/>
</dbReference>
<feature type="region of interest" description="Disordered" evidence="6">
    <location>
        <begin position="325"/>
        <end position="345"/>
    </location>
</feature>
<dbReference type="Pfam" id="PF02362">
    <property type="entry name" value="B3"/>
    <property type="match status" value="1"/>
</dbReference>
<reference evidence="8 9" key="1">
    <citation type="journal article" date="2019" name="Nat. Plants">
        <title>Genome sequencing of Musa balbisiana reveals subgenome evolution and function divergence in polyploid bananas.</title>
        <authorList>
            <person name="Yao X."/>
        </authorList>
    </citation>
    <scope>NUCLEOTIDE SEQUENCE [LARGE SCALE GENOMIC DNA]</scope>
    <source>
        <strain evidence="9">cv. DH-PKW</strain>
        <tissue evidence="8">Leaves</tissue>
    </source>
</reference>
<keyword evidence="3" id="KW-0238">DNA-binding</keyword>
<dbReference type="CDD" id="cd10017">
    <property type="entry name" value="B3_DNA"/>
    <property type="match status" value="1"/>
</dbReference>
<feature type="domain" description="TF-B3" evidence="7">
    <location>
        <begin position="65"/>
        <end position="170"/>
    </location>
</feature>
<dbReference type="PROSITE" id="PS50863">
    <property type="entry name" value="B3"/>
    <property type="match status" value="1"/>
</dbReference>
<dbReference type="SMART" id="SM01019">
    <property type="entry name" value="B3"/>
    <property type="match status" value="1"/>
</dbReference>
<feature type="compositionally biased region" description="Basic and acidic residues" evidence="6">
    <location>
        <begin position="335"/>
        <end position="345"/>
    </location>
</feature>
<evidence type="ECO:0000256" key="1">
    <source>
        <dbReference type="ARBA" id="ARBA00004123"/>
    </source>
</evidence>
<evidence type="ECO:0000259" key="7">
    <source>
        <dbReference type="PROSITE" id="PS50863"/>
    </source>
</evidence>
<dbReference type="AlphaFoldDB" id="A0A4S8JY04"/>
<proteinExistence type="predicted"/>
<accession>A0A4S8JY04</accession>
<feature type="region of interest" description="Disordered" evidence="6">
    <location>
        <begin position="27"/>
        <end position="55"/>
    </location>
</feature>
<comment type="subcellular location">
    <subcellularLocation>
        <location evidence="1">Nucleus</location>
    </subcellularLocation>
</comment>
<name>A0A4S8JY04_MUSBA</name>
<comment type="caution">
    <text evidence="8">The sequence shown here is derived from an EMBL/GenBank/DDBJ whole genome shotgun (WGS) entry which is preliminary data.</text>
</comment>
<dbReference type="GO" id="GO:0003700">
    <property type="term" value="F:DNA-binding transcription factor activity"/>
    <property type="evidence" value="ECO:0007669"/>
    <property type="project" value="InterPro"/>
</dbReference>
<protein>
    <recommendedName>
        <fullName evidence="7">TF-B3 domain-containing protein</fullName>
    </recommendedName>
</protein>
<keyword evidence="2" id="KW-0805">Transcription regulation</keyword>
<evidence type="ECO:0000256" key="6">
    <source>
        <dbReference type="SAM" id="MobiDB-lite"/>
    </source>
</evidence>
<evidence type="ECO:0000256" key="3">
    <source>
        <dbReference type="ARBA" id="ARBA00023125"/>
    </source>
</evidence>
<dbReference type="InterPro" id="IPR015300">
    <property type="entry name" value="DNA-bd_pseudobarrel_sf"/>
</dbReference>
<dbReference type="PANTHER" id="PTHR31140:SF2">
    <property type="entry name" value="B3 DOMAIN-CONTAINING TRANSCRIPTION FACTOR NGA2"/>
    <property type="match status" value="1"/>
</dbReference>
<evidence type="ECO:0000256" key="4">
    <source>
        <dbReference type="ARBA" id="ARBA00023163"/>
    </source>
</evidence>
<gene>
    <name evidence="8" type="ORF">C4D60_Mb05t22290</name>
</gene>
<dbReference type="InterPro" id="IPR003340">
    <property type="entry name" value="B3_DNA-bd"/>
</dbReference>
<keyword evidence="5" id="KW-0539">Nucleus</keyword>
<evidence type="ECO:0000256" key="5">
    <source>
        <dbReference type="ARBA" id="ARBA00023242"/>
    </source>
</evidence>
<evidence type="ECO:0000256" key="2">
    <source>
        <dbReference type="ARBA" id="ARBA00023015"/>
    </source>
</evidence>
<feature type="compositionally biased region" description="Low complexity" evidence="6">
    <location>
        <begin position="325"/>
        <end position="334"/>
    </location>
</feature>
<dbReference type="Proteomes" id="UP000317650">
    <property type="component" value="Chromosome 5"/>
</dbReference>
<dbReference type="InterPro" id="IPR044800">
    <property type="entry name" value="LEC2-like"/>
</dbReference>
<evidence type="ECO:0000313" key="8">
    <source>
        <dbReference type="EMBL" id="THU67214.1"/>
    </source>
</evidence>
<dbReference type="EMBL" id="PYDT01000003">
    <property type="protein sequence ID" value="THU67214.1"/>
    <property type="molecule type" value="Genomic_DNA"/>
</dbReference>
<organism evidence="8 9">
    <name type="scientific">Musa balbisiana</name>
    <name type="common">Banana</name>
    <dbReference type="NCBI Taxonomy" id="52838"/>
    <lineage>
        <taxon>Eukaryota</taxon>
        <taxon>Viridiplantae</taxon>
        <taxon>Streptophyta</taxon>
        <taxon>Embryophyta</taxon>
        <taxon>Tracheophyta</taxon>
        <taxon>Spermatophyta</taxon>
        <taxon>Magnoliopsida</taxon>
        <taxon>Liliopsida</taxon>
        <taxon>Zingiberales</taxon>
        <taxon>Musaceae</taxon>
        <taxon>Musa</taxon>
    </lineage>
</organism>
<dbReference type="GO" id="GO:0005634">
    <property type="term" value="C:nucleus"/>
    <property type="evidence" value="ECO:0007669"/>
    <property type="project" value="UniProtKB-SubCell"/>
</dbReference>
<dbReference type="PANTHER" id="PTHR31140">
    <property type="entry name" value="B3 DOMAIN-CONTAINING TRANSCRIPTION FACTOR ABI3"/>
    <property type="match status" value="1"/>
</dbReference>
<evidence type="ECO:0000313" key="9">
    <source>
        <dbReference type="Proteomes" id="UP000317650"/>
    </source>
</evidence>
<dbReference type="SUPFAM" id="SSF101936">
    <property type="entry name" value="DNA-binding pseudobarrel domain"/>
    <property type="match status" value="1"/>
</dbReference>
<feature type="compositionally biased region" description="Low complexity" evidence="6">
    <location>
        <begin position="27"/>
        <end position="38"/>
    </location>
</feature>
<keyword evidence="4" id="KW-0804">Transcription</keyword>